<organism evidence="1 2">
    <name type="scientific">Pelotomaculum isophthalicicum JI</name>
    <dbReference type="NCBI Taxonomy" id="947010"/>
    <lineage>
        <taxon>Bacteria</taxon>
        <taxon>Bacillati</taxon>
        <taxon>Bacillota</taxon>
        <taxon>Clostridia</taxon>
        <taxon>Eubacteriales</taxon>
        <taxon>Desulfotomaculaceae</taxon>
        <taxon>Pelotomaculum</taxon>
    </lineage>
</organism>
<comment type="caution">
    <text evidence="1">The sequence shown here is derived from an EMBL/GenBank/DDBJ whole genome shotgun (WGS) entry which is preliminary data.</text>
</comment>
<dbReference type="AlphaFoldDB" id="A0A9X4H3I2"/>
<dbReference type="InterPro" id="IPR010181">
    <property type="entry name" value="CGCAxxGCC_motif"/>
</dbReference>
<evidence type="ECO:0000313" key="2">
    <source>
        <dbReference type="Proteomes" id="UP001154312"/>
    </source>
</evidence>
<gene>
    <name evidence="1" type="ORF">L7E55_15015</name>
</gene>
<sequence length="145" mass="15627">MSRIETALSRFNSGFYCSQAVLAAFAPQLGMEEETAIKVAGAFGGGVANTGGTCGAVNGAYMVIGLKYADTDAKNYQATKKTNNVVREFIKNFETLNGSTICKDLLKCDIGTSDGFKYAIEQKLFSSVCPKFVKDSIEILEHLLK</sequence>
<proteinExistence type="predicted"/>
<dbReference type="EMBL" id="JAKOAV010000037">
    <property type="protein sequence ID" value="MDF9409645.1"/>
    <property type="molecule type" value="Genomic_DNA"/>
</dbReference>
<dbReference type="RefSeq" id="WP_277445141.1">
    <property type="nucleotide sequence ID" value="NZ_JAKOAV010000037.1"/>
</dbReference>
<reference evidence="1" key="1">
    <citation type="submission" date="2022-02" db="EMBL/GenBank/DDBJ databases">
        <authorList>
            <person name="Leng L."/>
        </authorList>
    </citation>
    <scope>NUCLEOTIDE SEQUENCE</scope>
    <source>
        <strain evidence="1">JI</strain>
    </source>
</reference>
<dbReference type="NCBIfam" id="TIGR01909">
    <property type="entry name" value="C_GCAxxG_C_C"/>
    <property type="match status" value="1"/>
</dbReference>
<protein>
    <submittedName>
        <fullName evidence="1">C-GCAxxG-C-C family protein</fullName>
    </submittedName>
</protein>
<dbReference type="Pfam" id="PF09719">
    <property type="entry name" value="C_GCAxxG_C_C"/>
    <property type="match status" value="1"/>
</dbReference>
<dbReference type="Proteomes" id="UP001154312">
    <property type="component" value="Unassembled WGS sequence"/>
</dbReference>
<keyword evidence="2" id="KW-1185">Reference proteome</keyword>
<name>A0A9X4H3I2_9FIRM</name>
<evidence type="ECO:0000313" key="1">
    <source>
        <dbReference type="EMBL" id="MDF9409645.1"/>
    </source>
</evidence>
<accession>A0A9X4H3I2</accession>